<dbReference type="AlphaFoldDB" id="A0A1M5K5J4"/>
<dbReference type="SUPFAM" id="SSF50249">
    <property type="entry name" value="Nucleic acid-binding proteins"/>
    <property type="match status" value="1"/>
</dbReference>
<dbReference type="InterPro" id="IPR012340">
    <property type="entry name" value="NA-bd_OB-fold"/>
</dbReference>
<evidence type="ECO:0000313" key="4">
    <source>
        <dbReference type="EMBL" id="SHG47971.1"/>
    </source>
</evidence>
<evidence type="ECO:0000256" key="3">
    <source>
        <dbReference type="PIRNR" id="PIRNR002070"/>
    </source>
</evidence>
<dbReference type="OrthoDB" id="9809878at2"/>
<dbReference type="GO" id="GO:0003697">
    <property type="term" value="F:single-stranded DNA binding"/>
    <property type="evidence" value="ECO:0007669"/>
    <property type="project" value="UniProtKB-UniRule"/>
</dbReference>
<comment type="caution">
    <text evidence="2">Lacks conserved residue(s) required for the propagation of feature annotation.</text>
</comment>
<organism evidence="4 5">
    <name type="scientific">Salegentibacter echinorum</name>
    <dbReference type="NCBI Taxonomy" id="1073325"/>
    <lineage>
        <taxon>Bacteria</taxon>
        <taxon>Pseudomonadati</taxon>
        <taxon>Bacteroidota</taxon>
        <taxon>Flavobacteriia</taxon>
        <taxon>Flavobacteriales</taxon>
        <taxon>Flavobacteriaceae</taxon>
        <taxon>Salegentibacter</taxon>
    </lineage>
</organism>
<dbReference type="GO" id="GO:0009295">
    <property type="term" value="C:nucleoid"/>
    <property type="evidence" value="ECO:0007669"/>
    <property type="project" value="TreeGrafter"/>
</dbReference>
<sequence length="114" mass="12740">MSTLRNHVQLIGNLGEAPQITNLDSGKKVVRFSLATNEFYKNANGEKVQKTEWHTIVAWNKTAEIIEKYTGKGKEIGLSGKLKSRSYEKDGITRYVTEIEASEILLLGTKNGNQ</sequence>
<dbReference type="Pfam" id="PF00436">
    <property type="entry name" value="SSB"/>
    <property type="match status" value="1"/>
</dbReference>
<dbReference type="PANTHER" id="PTHR10302:SF27">
    <property type="entry name" value="SINGLE-STRANDED DNA-BINDING PROTEIN"/>
    <property type="match status" value="1"/>
</dbReference>
<evidence type="ECO:0000313" key="5">
    <source>
        <dbReference type="Proteomes" id="UP000183945"/>
    </source>
</evidence>
<accession>A0A1M5K5J4</accession>
<dbReference type="InterPro" id="IPR000424">
    <property type="entry name" value="Primosome_PriB/ssb"/>
</dbReference>
<dbReference type="GO" id="GO:0006260">
    <property type="term" value="P:DNA replication"/>
    <property type="evidence" value="ECO:0007669"/>
    <property type="project" value="InterPro"/>
</dbReference>
<dbReference type="EMBL" id="FQVT01000013">
    <property type="protein sequence ID" value="SHG47971.1"/>
    <property type="molecule type" value="Genomic_DNA"/>
</dbReference>
<gene>
    <name evidence="4" type="ORF">SAMN05444483_11351</name>
</gene>
<comment type="subunit">
    <text evidence="2">Homotetramer.</text>
</comment>
<name>A0A1M5K5J4_SALEC</name>
<dbReference type="NCBIfam" id="TIGR00621">
    <property type="entry name" value="ssb"/>
    <property type="match status" value="1"/>
</dbReference>
<dbReference type="PROSITE" id="PS50935">
    <property type="entry name" value="SSB"/>
    <property type="match status" value="1"/>
</dbReference>
<keyword evidence="5" id="KW-1185">Reference proteome</keyword>
<dbReference type="RefSeq" id="WP_072880994.1">
    <property type="nucleotide sequence ID" value="NZ_FQVT01000013.1"/>
</dbReference>
<dbReference type="Proteomes" id="UP000183945">
    <property type="component" value="Unassembled WGS sequence"/>
</dbReference>
<reference evidence="5" key="1">
    <citation type="submission" date="2016-11" db="EMBL/GenBank/DDBJ databases">
        <authorList>
            <person name="Varghese N."/>
            <person name="Submissions S."/>
        </authorList>
    </citation>
    <scope>NUCLEOTIDE SEQUENCE [LARGE SCALE GENOMIC DNA]</scope>
    <source>
        <strain evidence="5">DSM 24579</strain>
    </source>
</reference>
<proteinExistence type="inferred from homology"/>
<protein>
    <recommendedName>
        <fullName evidence="2 3">Single-stranded DNA-binding protein</fullName>
        <shortName evidence="2">SSB</shortName>
    </recommendedName>
</protein>
<evidence type="ECO:0000256" key="1">
    <source>
        <dbReference type="ARBA" id="ARBA00023125"/>
    </source>
</evidence>
<keyword evidence="1 2" id="KW-0238">DNA-binding</keyword>
<dbReference type="PANTHER" id="PTHR10302">
    <property type="entry name" value="SINGLE-STRANDED DNA-BINDING PROTEIN"/>
    <property type="match status" value="1"/>
</dbReference>
<dbReference type="CDD" id="cd04496">
    <property type="entry name" value="SSB_OBF"/>
    <property type="match status" value="1"/>
</dbReference>
<dbReference type="InterPro" id="IPR011344">
    <property type="entry name" value="ssDNA-bd"/>
</dbReference>
<evidence type="ECO:0000256" key="2">
    <source>
        <dbReference type="HAMAP-Rule" id="MF_00984"/>
    </source>
</evidence>
<dbReference type="HAMAP" id="MF_00984">
    <property type="entry name" value="SSB"/>
    <property type="match status" value="1"/>
</dbReference>
<dbReference type="PIRSF" id="PIRSF002070">
    <property type="entry name" value="SSB"/>
    <property type="match status" value="1"/>
</dbReference>
<dbReference type="STRING" id="1073325.SAMN05444483_11351"/>
<dbReference type="Gene3D" id="2.40.50.140">
    <property type="entry name" value="Nucleic acid-binding proteins"/>
    <property type="match status" value="1"/>
</dbReference>